<dbReference type="EMBL" id="GBRH01215666">
    <property type="protein sequence ID" value="JAD82229.1"/>
    <property type="molecule type" value="Transcribed_RNA"/>
</dbReference>
<name>A0A0A9D0X7_ARUDO</name>
<organism evidence="1">
    <name type="scientific">Arundo donax</name>
    <name type="common">Giant reed</name>
    <name type="synonym">Donax arundinaceus</name>
    <dbReference type="NCBI Taxonomy" id="35708"/>
    <lineage>
        <taxon>Eukaryota</taxon>
        <taxon>Viridiplantae</taxon>
        <taxon>Streptophyta</taxon>
        <taxon>Embryophyta</taxon>
        <taxon>Tracheophyta</taxon>
        <taxon>Spermatophyta</taxon>
        <taxon>Magnoliopsida</taxon>
        <taxon>Liliopsida</taxon>
        <taxon>Poales</taxon>
        <taxon>Poaceae</taxon>
        <taxon>PACMAD clade</taxon>
        <taxon>Arundinoideae</taxon>
        <taxon>Arundineae</taxon>
        <taxon>Arundo</taxon>
    </lineage>
</organism>
<reference evidence="1" key="2">
    <citation type="journal article" date="2015" name="Data Brief">
        <title>Shoot transcriptome of the giant reed, Arundo donax.</title>
        <authorList>
            <person name="Barrero R.A."/>
            <person name="Guerrero F.D."/>
            <person name="Moolhuijzen P."/>
            <person name="Goolsby J.A."/>
            <person name="Tidwell J."/>
            <person name="Bellgard S.E."/>
            <person name="Bellgard M.I."/>
        </authorList>
    </citation>
    <scope>NUCLEOTIDE SEQUENCE</scope>
    <source>
        <tissue evidence="1">Shoot tissue taken approximately 20 cm above the soil surface</tissue>
    </source>
</reference>
<proteinExistence type="predicted"/>
<accession>A0A0A9D0X7</accession>
<protein>
    <submittedName>
        <fullName evidence="1">Uncharacterized protein</fullName>
    </submittedName>
</protein>
<reference evidence="1" key="1">
    <citation type="submission" date="2014-09" db="EMBL/GenBank/DDBJ databases">
        <authorList>
            <person name="Magalhaes I.L.F."/>
            <person name="Oliveira U."/>
            <person name="Santos F.R."/>
            <person name="Vidigal T.H.D.A."/>
            <person name="Brescovit A.D."/>
            <person name="Santos A.J."/>
        </authorList>
    </citation>
    <scope>NUCLEOTIDE SEQUENCE</scope>
    <source>
        <tissue evidence="1">Shoot tissue taken approximately 20 cm above the soil surface</tissue>
    </source>
</reference>
<sequence>MTLQAYSFMPLLSGRRELYLVDSVKNGVRGGVPIGIDHLPEDDRHEHPRHAAAQRPNCAGQHQHDVRAVGILEQPVEWHLGHRRRRLAVLLLSSTRSCHGAILSHVDLPGRLVLLARCLWLQWLCGDRVAVVVPLSC</sequence>
<dbReference type="AlphaFoldDB" id="A0A0A9D0X7"/>
<evidence type="ECO:0000313" key="1">
    <source>
        <dbReference type="EMBL" id="JAD82229.1"/>
    </source>
</evidence>